<dbReference type="InterPro" id="IPR025421">
    <property type="entry name" value="DUF4148"/>
</dbReference>
<reference evidence="2 3" key="1">
    <citation type="submission" date="2014-03" db="EMBL/GenBank/DDBJ databases">
        <title>Draft Genome Sequences of Four Burkholderia Strains.</title>
        <authorList>
            <person name="Liu X.Y."/>
            <person name="Li C.X."/>
            <person name="Xu J.H."/>
        </authorList>
    </citation>
    <scope>NUCLEOTIDE SEQUENCE [LARGE SCALE GENOMIC DNA]</scope>
    <source>
        <strain evidence="2 3">DSM 50014</strain>
    </source>
</reference>
<feature type="chain" id="PRO_5007372474" description="Purine nucleoside phosphorylase" evidence="1">
    <location>
        <begin position="23"/>
        <end position="112"/>
    </location>
</feature>
<protein>
    <recommendedName>
        <fullName evidence="4">Purine nucleoside phosphorylase</fullName>
    </recommendedName>
</protein>
<evidence type="ECO:0008006" key="4">
    <source>
        <dbReference type="Google" id="ProtNLM"/>
    </source>
</evidence>
<keyword evidence="3" id="KW-1185">Reference proteome</keyword>
<evidence type="ECO:0000313" key="2">
    <source>
        <dbReference type="EMBL" id="KDR43614.1"/>
    </source>
</evidence>
<proteinExistence type="predicted"/>
<accession>A0A069PUV3</accession>
<keyword evidence="1" id="KW-0732">Signal</keyword>
<sequence length="112" mass="11134">MKALISAVAAAAILSIPALSFAQQSDAQPTRAQVRAELAQLEKAGYNPNANDTAYPANIQAAQAKVAQGNVTAQAQAVSYGPSTGGSSASGRTGAAVRTGTPAAAQAVYFGQ</sequence>
<feature type="signal peptide" evidence="1">
    <location>
        <begin position="1"/>
        <end position="22"/>
    </location>
</feature>
<dbReference type="Proteomes" id="UP000027466">
    <property type="component" value="Unassembled WGS sequence"/>
</dbReference>
<dbReference type="Pfam" id="PF13663">
    <property type="entry name" value="DUF4148"/>
    <property type="match status" value="1"/>
</dbReference>
<dbReference type="EMBL" id="JFHC01000006">
    <property type="protein sequence ID" value="KDR43614.1"/>
    <property type="molecule type" value="Genomic_DNA"/>
</dbReference>
<evidence type="ECO:0000256" key="1">
    <source>
        <dbReference type="SAM" id="SignalP"/>
    </source>
</evidence>
<evidence type="ECO:0000313" key="3">
    <source>
        <dbReference type="Proteomes" id="UP000027466"/>
    </source>
</evidence>
<gene>
    <name evidence="2" type="ORF">BG61_32430</name>
</gene>
<dbReference type="AlphaFoldDB" id="A0A069PUV3"/>
<name>A0A069PUV3_9BURK</name>
<comment type="caution">
    <text evidence="2">The sequence shown here is derived from an EMBL/GenBank/DDBJ whole genome shotgun (WGS) entry which is preliminary data.</text>
</comment>
<dbReference type="RefSeq" id="WP_035930252.1">
    <property type="nucleotide sequence ID" value="NZ_CADFFX010000001.1"/>
</dbReference>
<organism evidence="2 3">
    <name type="scientific">Caballeronia glathei</name>
    <dbReference type="NCBI Taxonomy" id="60547"/>
    <lineage>
        <taxon>Bacteria</taxon>
        <taxon>Pseudomonadati</taxon>
        <taxon>Pseudomonadota</taxon>
        <taxon>Betaproteobacteria</taxon>
        <taxon>Burkholderiales</taxon>
        <taxon>Burkholderiaceae</taxon>
        <taxon>Caballeronia</taxon>
    </lineage>
</organism>